<comment type="caution">
    <text evidence="9">The sequence shown here is derived from an EMBL/GenBank/DDBJ whole genome shotgun (WGS) entry which is preliminary data.</text>
</comment>
<evidence type="ECO:0000256" key="1">
    <source>
        <dbReference type="ARBA" id="ARBA00004141"/>
    </source>
</evidence>
<dbReference type="PROSITE" id="PS50994">
    <property type="entry name" value="INTEGRASE"/>
    <property type="match status" value="1"/>
</dbReference>
<evidence type="ECO:0000256" key="7">
    <source>
        <dbReference type="SAM" id="Phobius"/>
    </source>
</evidence>
<dbReference type="Gene3D" id="1.10.340.70">
    <property type="match status" value="1"/>
</dbReference>
<feature type="transmembrane region" description="Helical" evidence="7">
    <location>
        <begin position="63"/>
        <end position="85"/>
    </location>
</feature>
<dbReference type="InterPro" id="IPR018499">
    <property type="entry name" value="Tetraspanin/Peripherin"/>
</dbReference>
<dbReference type="Pfam" id="PF17921">
    <property type="entry name" value="Integrase_H2C2"/>
    <property type="match status" value="1"/>
</dbReference>
<dbReference type="InterPro" id="IPR001584">
    <property type="entry name" value="Integrase_cat-core"/>
</dbReference>
<dbReference type="InterPro" id="IPR050951">
    <property type="entry name" value="Retrovirus_Pol_polyprotein"/>
</dbReference>
<feature type="transmembrane region" description="Helical" evidence="7">
    <location>
        <begin position="131"/>
        <end position="152"/>
    </location>
</feature>
<dbReference type="Proteomes" id="UP001558652">
    <property type="component" value="Unassembled WGS sequence"/>
</dbReference>
<feature type="compositionally biased region" description="Basic and acidic residues" evidence="6">
    <location>
        <begin position="412"/>
        <end position="421"/>
    </location>
</feature>
<feature type="region of interest" description="Disordered" evidence="6">
    <location>
        <begin position="410"/>
        <end position="446"/>
    </location>
</feature>
<keyword evidence="10" id="KW-1185">Reference proteome</keyword>
<keyword evidence="3 7" id="KW-0812">Transmembrane</keyword>
<feature type="transmembrane region" description="Helical" evidence="7">
    <location>
        <begin position="105"/>
        <end position="124"/>
    </location>
</feature>
<dbReference type="InterPro" id="IPR008952">
    <property type="entry name" value="Tetraspanin_EC2_sf"/>
</dbReference>
<dbReference type="PANTHER" id="PTHR37984">
    <property type="entry name" value="PROTEIN CBG26694"/>
    <property type="match status" value="1"/>
</dbReference>
<name>A0ABD0YUB7_9HEMI</name>
<dbReference type="InterPro" id="IPR036397">
    <property type="entry name" value="RNaseH_sf"/>
</dbReference>
<accession>A0ABD0YUB7</accession>
<dbReference type="EMBL" id="JBFDAA010000010">
    <property type="protein sequence ID" value="KAL1124783.1"/>
    <property type="molecule type" value="Genomic_DNA"/>
</dbReference>
<organism evidence="9 10">
    <name type="scientific">Ranatra chinensis</name>
    <dbReference type="NCBI Taxonomy" id="642074"/>
    <lineage>
        <taxon>Eukaryota</taxon>
        <taxon>Metazoa</taxon>
        <taxon>Ecdysozoa</taxon>
        <taxon>Arthropoda</taxon>
        <taxon>Hexapoda</taxon>
        <taxon>Insecta</taxon>
        <taxon>Pterygota</taxon>
        <taxon>Neoptera</taxon>
        <taxon>Paraneoptera</taxon>
        <taxon>Hemiptera</taxon>
        <taxon>Heteroptera</taxon>
        <taxon>Panheteroptera</taxon>
        <taxon>Nepomorpha</taxon>
        <taxon>Nepidae</taxon>
        <taxon>Ranatrinae</taxon>
        <taxon>Ranatra</taxon>
    </lineage>
</organism>
<evidence type="ECO:0000256" key="4">
    <source>
        <dbReference type="ARBA" id="ARBA00022989"/>
    </source>
</evidence>
<dbReference type="PANTHER" id="PTHR37984:SF15">
    <property type="entry name" value="INTEGRASE CATALYTIC DOMAIN-CONTAINING PROTEIN"/>
    <property type="match status" value="1"/>
</dbReference>
<evidence type="ECO:0000256" key="3">
    <source>
        <dbReference type="ARBA" id="ARBA00022692"/>
    </source>
</evidence>
<evidence type="ECO:0000313" key="10">
    <source>
        <dbReference type="Proteomes" id="UP001558652"/>
    </source>
</evidence>
<gene>
    <name evidence="9" type="ORF">AAG570_001404</name>
</gene>
<evidence type="ECO:0000256" key="5">
    <source>
        <dbReference type="ARBA" id="ARBA00023136"/>
    </source>
</evidence>
<dbReference type="GO" id="GO:0016020">
    <property type="term" value="C:membrane"/>
    <property type="evidence" value="ECO:0007669"/>
    <property type="project" value="UniProtKB-SubCell"/>
</dbReference>
<feature type="transmembrane region" description="Helical" evidence="7">
    <location>
        <begin position="284"/>
        <end position="300"/>
    </location>
</feature>
<proteinExistence type="predicted"/>
<evidence type="ECO:0000313" key="9">
    <source>
        <dbReference type="EMBL" id="KAL1124783.1"/>
    </source>
</evidence>
<dbReference type="CDD" id="cd03127">
    <property type="entry name" value="tetraspanin_LEL"/>
    <property type="match status" value="1"/>
</dbReference>
<sequence length="733" mass="80941">MSGTIVTCNVVNYDQDSSALDGNLPKPVRTNELKARDERPWMYSSPSDDCFGRCCPTVSAFCNIFYAVIGFSMVALGVDMLLMSYRIGDLEDRVVPPNYYMAGHYIIINGVLLVITSIFCWFTFGCRFFNFIYGVLLLVVFVAQLIISTGLYEVCTRLNQDVAHGLSAMMAMQDTDLMDSVQIHMKCCGQNNYKDWVLLDRPVPASCCKSGCCDTNSASEVNSEGCLPAVTEYLRVTLEVIGLWLVPAGVAPLVGAVVVLGVATKRLFEDIAHFSPLYKIRHSVGFSVESIIVCTINIFTHCRYYELLSAHVGCCPCCHGSLVGQHLHDLRHTFEEATRQAALELHSVTGLAITAVLTVPPFDGDQDDPPERCLAASVPGGDSIHFRDQPKYGGTGCGVMLPKNAVEPSRLLNDEHQERTRPGPGPEDGVSRKGHALSGSTRLDPSSVKPRIIAGWKRPLTCLTFTSNISHIKGSDNVGADTLSRMEEITLSEDPDTPAQEQQANPELPTLRVNPQLQLKSLTVPGTNCSLIFGTSTAIARPYIQKSRVATFHRIHDTSHPGIRATRRLIAQRYFWPSMNADIAQWTRACIPCQRQKVGRHTVAPIGVFSPAGRFEHVHLDIIGPLPPSQGKAYCLTMIDRCTRWPEAVPIRETIARTFYGVPLKITTDQGRQFESQLFTRLTTMLGIQRLRTSAYHLQANSVVERWQRSLKAVLTAASRQCQLGSTFTHSTT</sequence>
<evidence type="ECO:0000256" key="6">
    <source>
        <dbReference type="SAM" id="MobiDB-lite"/>
    </source>
</evidence>
<dbReference type="SUPFAM" id="SSF48652">
    <property type="entry name" value="Tetraspanin"/>
    <property type="match status" value="1"/>
</dbReference>
<dbReference type="InterPro" id="IPR041588">
    <property type="entry name" value="Integrase_H2C2"/>
</dbReference>
<keyword evidence="4 7" id="KW-1133">Transmembrane helix</keyword>
<feature type="transmembrane region" description="Helical" evidence="7">
    <location>
        <begin position="241"/>
        <end position="263"/>
    </location>
</feature>
<dbReference type="GO" id="GO:0003964">
    <property type="term" value="F:RNA-directed DNA polymerase activity"/>
    <property type="evidence" value="ECO:0007669"/>
    <property type="project" value="UniProtKB-EC"/>
</dbReference>
<dbReference type="SUPFAM" id="SSF53098">
    <property type="entry name" value="Ribonuclease H-like"/>
    <property type="match status" value="1"/>
</dbReference>
<protein>
    <recommendedName>
        <fullName evidence="2">RNA-directed DNA polymerase</fullName>
        <ecNumber evidence="2">2.7.7.49</ecNumber>
    </recommendedName>
</protein>
<comment type="subcellular location">
    <subcellularLocation>
        <location evidence="1">Membrane</location>
        <topology evidence="1">Multi-pass membrane protein</topology>
    </subcellularLocation>
</comment>
<dbReference type="Gene3D" id="1.10.1450.10">
    <property type="entry name" value="Tetraspanin"/>
    <property type="match status" value="1"/>
</dbReference>
<dbReference type="EC" id="2.7.7.49" evidence="2"/>
<evidence type="ECO:0000256" key="2">
    <source>
        <dbReference type="ARBA" id="ARBA00012493"/>
    </source>
</evidence>
<keyword evidence="5 7" id="KW-0472">Membrane</keyword>
<reference evidence="9 10" key="1">
    <citation type="submission" date="2024-07" db="EMBL/GenBank/DDBJ databases">
        <title>Chromosome-level genome assembly of the water stick insect Ranatra chinensis (Heteroptera: Nepidae).</title>
        <authorList>
            <person name="Liu X."/>
        </authorList>
    </citation>
    <scope>NUCLEOTIDE SEQUENCE [LARGE SCALE GENOMIC DNA]</scope>
    <source>
        <strain evidence="9">Cailab_2021Rc</strain>
        <tissue evidence="9">Muscle</tissue>
    </source>
</reference>
<dbReference type="Pfam" id="PF00335">
    <property type="entry name" value="Tetraspanin"/>
    <property type="match status" value="1"/>
</dbReference>
<dbReference type="Gene3D" id="3.30.420.10">
    <property type="entry name" value="Ribonuclease H-like superfamily/Ribonuclease H"/>
    <property type="match status" value="1"/>
</dbReference>
<evidence type="ECO:0000259" key="8">
    <source>
        <dbReference type="PROSITE" id="PS50994"/>
    </source>
</evidence>
<dbReference type="AlphaFoldDB" id="A0ABD0YUB7"/>
<feature type="domain" description="Integrase catalytic" evidence="8">
    <location>
        <begin position="601"/>
        <end position="733"/>
    </location>
</feature>
<dbReference type="InterPro" id="IPR012337">
    <property type="entry name" value="RNaseH-like_sf"/>
</dbReference>